<gene>
    <name evidence="1" type="ORF">E2C01_083528</name>
</gene>
<proteinExistence type="predicted"/>
<dbReference type="AlphaFoldDB" id="A0A5B7J899"/>
<evidence type="ECO:0000313" key="1">
    <source>
        <dbReference type="EMBL" id="MPC88614.1"/>
    </source>
</evidence>
<dbReference type="Proteomes" id="UP000324222">
    <property type="component" value="Unassembled WGS sequence"/>
</dbReference>
<accession>A0A5B7J899</accession>
<evidence type="ECO:0000313" key="2">
    <source>
        <dbReference type="Proteomes" id="UP000324222"/>
    </source>
</evidence>
<sequence length="139" mass="15781">MPLVVARADDYPHKPYPAARRFIAHPDYIIGKTEQRITAVLNHGSVGRQFSVALSPKRMVRYLHPFVWGERRFLIAASALFLPFPRTDSPPAADITLSSRSAKAKYETKFRLVIEIILPDQISSTASCITYRLISKQKR</sequence>
<dbReference type="EMBL" id="VSRR010078318">
    <property type="protein sequence ID" value="MPC88614.1"/>
    <property type="molecule type" value="Genomic_DNA"/>
</dbReference>
<organism evidence="1 2">
    <name type="scientific">Portunus trituberculatus</name>
    <name type="common">Swimming crab</name>
    <name type="synonym">Neptunus trituberculatus</name>
    <dbReference type="NCBI Taxonomy" id="210409"/>
    <lineage>
        <taxon>Eukaryota</taxon>
        <taxon>Metazoa</taxon>
        <taxon>Ecdysozoa</taxon>
        <taxon>Arthropoda</taxon>
        <taxon>Crustacea</taxon>
        <taxon>Multicrustacea</taxon>
        <taxon>Malacostraca</taxon>
        <taxon>Eumalacostraca</taxon>
        <taxon>Eucarida</taxon>
        <taxon>Decapoda</taxon>
        <taxon>Pleocyemata</taxon>
        <taxon>Brachyura</taxon>
        <taxon>Eubrachyura</taxon>
        <taxon>Portunoidea</taxon>
        <taxon>Portunidae</taxon>
        <taxon>Portuninae</taxon>
        <taxon>Portunus</taxon>
    </lineage>
</organism>
<name>A0A5B7J899_PORTR</name>
<reference evidence="1 2" key="1">
    <citation type="submission" date="2019-05" db="EMBL/GenBank/DDBJ databases">
        <title>Another draft genome of Portunus trituberculatus and its Hox gene families provides insights of decapod evolution.</title>
        <authorList>
            <person name="Jeong J.-H."/>
            <person name="Song I."/>
            <person name="Kim S."/>
            <person name="Choi T."/>
            <person name="Kim D."/>
            <person name="Ryu S."/>
            <person name="Kim W."/>
        </authorList>
    </citation>
    <scope>NUCLEOTIDE SEQUENCE [LARGE SCALE GENOMIC DNA]</scope>
    <source>
        <tissue evidence="1">Muscle</tissue>
    </source>
</reference>
<keyword evidence="2" id="KW-1185">Reference proteome</keyword>
<comment type="caution">
    <text evidence="1">The sequence shown here is derived from an EMBL/GenBank/DDBJ whole genome shotgun (WGS) entry which is preliminary data.</text>
</comment>
<protein>
    <submittedName>
        <fullName evidence="1">Uncharacterized protein</fullName>
    </submittedName>
</protein>